<dbReference type="InterPro" id="IPR000253">
    <property type="entry name" value="FHA_dom"/>
</dbReference>
<sequence length="107" mass="11871">MDVNGIQGLFLISIKDKTVIEIPPLGGVIGRAGDICPSYFKNNKYVSRRHAKIEYFYGDYVIFDLGSKNGTKVNGLTLDVGLSFPIRGGDLLEICDEKFEVSYIGIY</sequence>
<dbReference type="SUPFAM" id="SSF49879">
    <property type="entry name" value="SMAD/FHA domain"/>
    <property type="match status" value="1"/>
</dbReference>
<dbReference type="SMART" id="SM00240">
    <property type="entry name" value="FHA"/>
    <property type="match status" value="1"/>
</dbReference>
<dbReference type="STRING" id="1121306.SAMN02745196_00494"/>
<dbReference type="PROSITE" id="PS50006">
    <property type="entry name" value="FHA_DOMAIN"/>
    <property type="match status" value="1"/>
</dbReference>
<feature type="domain" description="FHA" evidence="1">
    <location>
        <begin position="27"/>
        <end position="78"/>
    </location>
</feature>
<accession>A0A1M5TA64</accession>
<gene>
    <name evidence="2" type="ORF">SAMN02745196_00494</name>
</gene>
<dbReference type="Proteomes" id="UP000184526">
    <property type="component" value="Unassembled WGS sequence"/>
</dbReference>
<keyword evidence="3" id="KW-1185">Reference proteome</keyword>
<organism evidence="2 3">
    <name type="scientific">Clostridium collagenovorans DSM 3089</name>
    <dbReference type="NCBI Taxonomy" id="1121306"/>
    <lineage>
        <taxon>Bacteria</taxon>
        <taxon>Bacillati</taxon>
        <taxon>Bacillota</taxon>
        <taxon>Clostridia</taxon>
        <taxon>Eubacteriales</taxon>
        <taxon>Clostridiaceae</taxon>
        <taxon>Clostridium</taxon>
    </lineage>
</organism>
<evidence type="ECO:0000313" key="3">
    <source>
        <dbReference type="Proteomes" id="UP000184526"/>
    </source>
</evidence>
<dbReference type="InterPro" id="IPR008984">
    <property type="entry name" value="SMAD_FHA_dom_sf"/>
</dbReference>
<evidence type="ECO:0000259" key="1">
    <source>
        <dbReference type="PROSITE" id="PS50006"/>
    </source>
</evidence>
<name>A0A1M5TA64_9CLOT</name>
<dbReference type="RefSeq" id="WP_072829702.1">
    <property type="nucleotide sequence ID" value="NZ_FQXP01000003.1"/>
</dbReference>
<proteinExistence type="predicted"/>
<reference evidence="2 3" key="1">
    <citation type="submission" date="2016-11" db="EMBL/GenBank/DDBJ databases">
        <authorList>
            <person name="Jaros S."/>
            <person name="Januszkiewicz K."/>
            <person name="Wedrychowicz H."/>
        </authorList>
    </citation>
    <scope>NUCLEOTIDE SEQUENCE [LARGE SCALE GENOMIC DNA]</scope>
    <source>
        <strain evidence="2 3">DSM 3089</strain>
    </source>
</reference>
<evidence type="ECO:0000313" key="2">
    <source>
        <dbReference type="EMBL" id="SHH47619.1"/>
    </source>
</evidence>
<dbReference type="EMBL" id="FQXP01000003">
    <property type="protein sequence ID" value="SHH47619.1"/>
    <property type="molecule type" value="Genomic_DNA"/>
</dbReference>
<dbReference type="Pfam" id="PF00498">
    <property type="entry name" value="FHA"/>
    <property type="match status" value="1"/>
</dbReference>
<dbReference type="AlphaFoldDB" id="A0A1M5TA64"/>
<protein>
    <submittedName>
        <fullName evidence="2">FHA domain-containing protein</fullName>
    </submittedName>
</protein>
<dbReference type="Gene3D" id="2.60.200.20">
    <property type="match status" value="1"/>
</dbReference>
<dbReference type="CDD" id="cd00060">
    <property type="entry name" value="FHA"/>
    <property type="match status" value="1"/>
</dbReference>